<feature type="compositionally biased region" description="Polar residues" evidence="4">
    <location>
        <begin position="223"/>
        <end position="239"/>
    </location>
</feature>
<keyword evidence="2 3" id="KW-0040">ANK repeat</keyword>
<dbReference type="PROSITE" id="PS50088">
    <property type="entry name" value="ANK_REPEAT"/>
    <property type="match status" value="2"/>
</dbReference>
<dbReference type="InterPro" id="IPR036770">
    <property type="entry name" value="Ankyrin_rpt-contain_sf"/>
</dbReference>
<keyword evidence="6" id="KW-1185">Reference proteome</keyword>
<dbReference type="Pfam" id="PF12796">
    <property type="entry name" value="Ank_2"/>
    <property type="match status" value="1"/>
</dbReference>
<feature type="compositionally biased region" description="Basic and acidic residues" evidence="4">
    <location>
        <begin position="493"/>
        <end position="505"/>
    </location>
</feature>
<feature type="compositionally biased region" description="Polar residues" evidence="4">
    <location>
        <begin position="202"/>
        <end position="215"/>
    </location>
</feature>
<dbReference type="Pfam" id="PF00023">
    <property type="entry name" value="Ank"/>
    <property type="match status" value="1"/>
</dbReference>
<accession>A0AAD1Y8A7</accession>
<reference evidence="5" key="1">
    <citation type="submission" date="2023-07" db="EMBL/GenBank/DDBJ databases">
        <authorList>
            <consortium name="AG Swart"/>
            <person name="Singh M."/>
            <person name="Singh A."/>
            <person name="Seah K."/>
            <person name="Emmerich C."/>
        </authorList>
    </citation>
    <scope>NUCLEOTIDE SEQUENCE</scope>
    <source>
        <strain evidence="5">DP1</strain>
    </source>
</reference>
<feature type="compositionally biased region" description="Basic residues" evidence="4">
    <location>
        <begin position="542"/>
        <end position="562"/>
    </location>
</feature>
<feature type="region of interest" description="Disordered" evidence="4">
    <location>
        <begin position="202"/>
        <end position="240"/>
    </location>
</feature>
<dbReference type="AlphaFoldDB" id="A0AAD1Y8A7"/>
<feature type="region of interest" description="Disordered" evidence="4">
    <location>
        <begin position="383"/>
        <end position="405"/>
    </location>
</feature>
<feature type="repeat" description="ANK" evidence="3">
    <location>
        <begin position="101"/>
        <end position="133"/>
    </location>
</feature>
<evidence type="ECO:0000313" key="6">
    <source>
        <dbReference type="Proteomes" id="UP001295684"/>
    </source>
</evidence>
<comment type="caution">
    <text evidence="5">The sequence shown here is derived from an EMBL/GenBank/DDBJ whole genome shotgun (WGS) entry which is preliminary data.</text>
</comment>
<dbReference type="PROSITE" id="PS50297">
    <property type="entry name" value="ANK_REP_REGION"/>
    <property type="match status" value="2"/>
</dbReference>
<evidence type="ECO:0000256" key="4">
    <source>
        <dbReference type="SAM" id="MobiDB-lite"/>
    </source>
</evidence>
<evidence type="ECO:0000256" key="3">
    <source>
        <dbReference type="PROSITE-ProRule" id="PRU00023"/>
    </source>
</evidence>
<dbReference type="PANTHER" id="PTHR24166:SF48">
    <property type="entry name" value="PROTEIN VAPYRIN"/>
    <property type="match status" value="1"/>
</dbReference>
<dbReference type="InterPro" id="IPR050889">
    <property type="entry name" value="Dendritic_Spine_Reg/Scaffold"/>
</dbReference>
<feature type="compositionally biased region" description="Basic and acidic residues" evidence="4">
    <location>
        <begin position="521"/>
        <end position="534"/>
    </location>
</feature>
<feature type="compositionally biased region" description="Basic and acidic residues" evidence="4">
    <location>
        <begin position="385"/>
        <end position="401"/>
    </location>
</feature>
<dbReference type="EMBL" id="CAMPGE010028733">
    <property type="protein sequence ID" value="CAI2386245.1"/>
    <property type="molecule type" value="Genomic_DNA"/>
</dbReference>
<protein>
    <submittedName>
        <fullName evidence="5">Uncharacterized protein</fullName>
    </submittedName>
</protein>
<evidence type="ECO:0000256" key="1">
    <source>
        <dbReference type="ARBA" id="ARBA00022737"/>
    </source>
</evidence>
<dbReference type="Gene3D" id="1.25.40.20">
    <property type="entry name" value="Ankyrin repeat-containing domain"/>
    <property type="match status" value="1"/>
</dbReference>
<dbReference type="PANTHER" id="PTHR24166">
    <property type="entry name" value="ROLLING PEBBLES, ISOFORM B"/>
    <property type="match status" value="1"/>
</dbReference>
<dbReference type="InterPro" id="IPR002110">
    <property type="entry name" value="Ankyrin_rpt"/>
</dbReference>
<evidence type="ECO:0000256" key="2">
    <source>
        <dbReference type="ARBA" id="ARBA00023043"/>
    </source>
</evidence>
<feature type="compositionally biased region" description="Polar residues" evidence="4">
    <location>
        <begin position="508"/>
        <end position="520"/>
    </location>
</feature>
<feature type="compositionally biased region" description="Polar residues" evidence="4">
    <location>
        <begin position="727"/>
        <end position="739"/>
    </location>
</feature>
<gene>
    <name evidence="5" type="ORF">ECRASSUSDP1_LOCUS27854</name>
</gene>
<dbReference type="SUPFAM" id="SSF48403">
    <property type="entry name" value="Ankyrin repeat"/>
    <property type="match status" value="1"/>
</dbReference>
<keyword evidence="1" id="KW-0677">Repeat</keyword>
<dbReference type="Proteomes" id="UP001295684">
    <property type="component" value="Unassembled WGS sequence"/>
</dbReference>
<sequence length="739" mass="85256">MVHCENGNFDDIQKMMTKWSKKRLREELDKTNNVGNSALSLAVKNNYHSIAQYLIDYGSDVNGKTNNSKQPILFIPCWKNDLQMVKILLDADADINFQDSRGWTALMIASAQGFEDMVEYLISRNAKTELKDKYGKRAVDKAKSQGIFYMLSSAAIDQRMMQSNDQVNQIIPDSELESFDKSNFQTEPEKYPGCGSVKKELFNSTMPKQKSANRMSRSRSKTPSRVSRTPTRVQSQVTPKSNFKVKKSNKKDTIMKVIYNSIKRNEDRMNLAQKSIFSTLVQEEVMDSTSGIFEKLNRAIVTYNEKIKKELVNHVNLKLKIACIERGVFNKEDFDKNIGLNVLTLADIKNVPNITQKAFKISKKEQTKIEEFLKMPSEVTPKNRTKYDLKQDRSPLNRDLNEDSSGNDLRQQLVAMISDKINQVEDNNVKNCAGLIKDIVADKISKLQNILEENMDRTIKEIQRGYEKRFSHLIEEKCNFLFTQNRKAIKNMMKEKPESPREQPSFKRVNQSASKSPSLKENTKEKLPSGRPKEISFNAPLKKMRSSSKKSSKSGKKSRKYKFSNSHYDIPRMRMQIQDEKEENEYTEERPLNILSENGSVNNEIPFTNINYFSGGADDNPSSERFPLPKPPRDTKVEPIIEHEFKEHDFEQALPDFKRPKEGQKKSSVQAHVIPAHSLAIPEKEEENPPTNLGYNFDELDFHEDNNTEQEEYRLGKQKFRSKKMQELSQKYSESNLSN</sequence>
<name>A0AAD1Y8A7_EUPCR</name>
<feature type="region of interest" description="Disordered" evidence="4">
    <location>
        <begin position="660"/>
        <end position="739"/>
    </location>
</feature>
<evidence type="ECO:0000313" key="5">
    <source>
        <dbReference type="EMBL" id="CAI2386245.1"/>
    </source>
</evidence>
<feature type="region of interest" description="Disordered" evidence="4">
    <location>
        <begin position="493"/>
        <end position="576"/>
    </location>
</feature>
<feature type="repeat" description="ANK" evidence="3">
    <location>
        <begin position="34"/>
        <end position="66"/>
    </location>
</feature>
<dbReference type="SMART" id="SM00248">
    <property type="entry name" value="ANK"/>
    <property type="match status" value="3"/>
</dbReference>
<proteinExistence type="predicted"/>
<feature type="compositionally biased region" description="Basic and acidic residues" evidence="4">
    <location>
        <begin position="703"/>
        <end position="715"/>
    </location>
</feature>
<organism evidence="5 6">
    <name type="scientific">Euplotes crassus</name>
    <dbReference type="NCBI Taxonomy" id="5936"/>
    <lineage>
        <taxon>Eukaryota</taxon>
        <taxon>Sar</taxon>
        <taxon>Alveolata</taxon>
        <taxon>Ciliophora</taxon>
        <taxon>Intramacronucleata</taxon>
        <taxon>Spirotrichea</taxon>
        <taxon>Hypotrichia</taxon>
        <taxon>Euplotida</taxon>
        <taxon>Euplotidae</taxon>
        <taxon>Moneuplotes</taxon>
    </lineage>
</organism>